<dbReference type="GO" id="GO:0005524">
    <property type="term" value="F:ATP binding"/>
    <property type="evidence" value="ECO:0007669"/>
    <property type="project" value="UniProtKB-KW"/>
</dbReference>
<dbReference type="SUPFAM" id="SSF56112">
    <property type="entry name" value="Protein kinase-like (PK-like)"/>
    <property type="match status" value="1"/>
</dbReference>
<keyword evidence="3" id="KW-0547">Nucleotide-binding</keyword>
<dbReference type="STRING" id="745531.A0A0C3NI82"/>
<protein>
    <recommendedName>
        <fullName evidence="7">Protein kinase domain-containing protein</fullName>
    </recommendedName>
</protein>
<dbReference type="PROSITE" id="PS50011">
    <property type="entry name" value="PROTEIN_KINASE_DOM"/>
    <property type="match status" value="1"/>
</dbReference>
<dbReference type="InterPro" id="IPR011009">
    <property type="entry name" value="Kinase-like_dom_sf"/>
</dbReference>
<accession>A0A0C3NI82</accession>
<dbReference type="EMBL" id="KN840569">
    <property type="protein sequence ID" value="KIP04594.1"/>
    <property type="molecule type" value="Genomic_DNA"/>
</dbReference>
<feature type="region of interest" description="Disordered" evidence="6">
    <location>
        <begin position="214"/>
        <end position="236"/>
    </location>
</feature>
<dbReference type="Proteomes" id="UP000053257">
    <property type="component" value="Unassembled WGS sequence"/>
</dbReference>
<dbReference type="Gene3D" id="1.10.510.10">
    <property type="entry name" value="Transferase(Phosphotransferase) domain 1"/>
    <property type="match status" value="1"/>
</dbReference>
<dbReference type="PANTHER" id="PTHR24351">
    <property type="entry name" value="RIBOSOMAL PROTEIN S6 KINASE"/>
    <property type="match status" value="1"/>
</dbReference>
<keyword evidence="9" id="KW-1185">Reference proteome</keyword>
<gene>
    <name evidence="8" type="ORF">PHLGIDRAFT_189866</name>
</gene>
<reference evidence="8 9" key="1">
    <citation type="journal article" date="2014" name="PLoS Genet.">
        <title>Analysis of the Phlebiopsis gigantea genome, transcriptome and secretome provides insight into its pioneer colonization strategies of wood.</title>
        <authorList>
            <person name="Hori C."/>
            <person name="Ishida T."/>
            <person name="Igarashi K."/>
            <person name="Samejima M."/>
            <person name="Suzuki H."/>
            <person name="Master E."/>
            <person name="Ferreira P."/>
            <person name="Ruiz-Duenas F.J."/>
            <person name="Held B."/>
            <person name="Canessa P."/>
            <person name="Larrondo L.F."/>
            <person name="Schmoll M."/>
            <person name="Druzhinina I.S."/>
            <person name="Kubicek C.P."/>
            <person name="Gaskell J.A."/>
            <person name="Kersten P."/>
            <person name="St John F."/>
            <person name="Glasner J."/>
            <person name="Sabat G."/>
            <person name="Splinter BonDurant S."/>
            <person name="Syed K."/>
            <person name="Yadav J."/>
            <person name="Mgbeahuruike A.C."/>
            <person name="Kovalchuk A."/>
            <person name="Asiegbu F.O."/>
            <person name="Lackner G."/>
            <person name="Hoffmeister D."/>
            <person name="Rencoret J."/>
            <person name="Gutierrez A."/>
            <person name="Sun H."/>
            <person name="Lindquist E."/>
            <person name="Barry K."/>
            <person name="Riley R."/>
            <person name="Grigoriev I.V."/>
            <person name="Henrissat B."/>
            <person name="Kues U."/>
            <person name="Berka R.M."/>
            <person name="Martinez A.T."/>
            <person name="Covert S.F."/>
            <person name="Blanchette R.A."/>
            <person name="Cullen D."/>
        </authorList>
    </citation>
    <scope>NUCLEOTIDE SEQUENCE [LARGE SCALE GENOMIC DNA]</scope>
    <source>
        <strain evidence="8 9">11061_1 CR5-6</strain>
    </source>
</reference>
<dbReference type="InterPro" id="IPR008271">
    <property type="entry name" value="Ser/Thr_kinase_AS"/>
</dbReference>
<dbReference type="GO" id="GO:0004674">
    <property type="term" value="F:protein serine/threonine kinase activity"/>
    <property type="evidence" value="ECO:0007669"/>
    <property type="project" value="UniProtKB-KW"/>
</dbReference>
<dbReference type="HOGENOM" id="CLU_389371_0_0_1"/>
<evidence type="ECO:0000256" key="1">
    <source>
        <dbReference type="ARBA" id="ARBA00022527"/>
    </source>
</evidence>
<dbReference type="SMART" id="SM00220">
    <property type="entry name" value="S_TKc"/>
    <property type="match status" value="1"/>
</dbReference>
<keyword evidence="5" id="KW-0067">ATP-binding</keyword>
<evidence type="ECO:0000259" key="7">
    <source>
        <dbReference type="PROSITE" id="PS50011"/>
    </source>
</evidence>
<evidence type="ECO:0000256" key="3">
    <source>
        <dbReference type="ARBA" id="ARBA00022741"/>
    </source>
</evidence>
<dbReference type="PROSITE" id="PS00108">
    <property type="entry name" value="PROTEIN_KINASE_ST"/>
    <property type="match status" value="1"/>
</dbReference>
<dbReference type="AlphaFoldDB" id="A0A0C3NI82"/>
<sequence>MTILTEYFSSVVSLFSHTTTDCERPQSSAALESGIVAPRPSLAILAWPTTIYLWLLRIFPLNSAITDTATTPLISKQAHIEDGQENAVERKQLSMATPVGASIATPEMVFKSVAISLSRCSSTAPATPCNSGPSTTGTEPQYSATTSILVSPRDGTVATFDIPLAADTVSYHDTPIADFVADTFYFGGLRVGTGTWADELARLDSTNEGNPTYGTVDTWSCRSSSEPDSALSDSPIIFDAEDPSALDLSDFSSSTSDESDSASLLSCPSSVVSSVRSVYSGFDHQAVVQSCASNNWTYVCRSELRSIESPGTSIVGIKDGNSSDYVESPYIPGCEPEEPVDLHHAGNTYFLRGERGKGSFGRVYMAHDYHGNLRAVKVLHKDKQYREKDGREILIQEKRALEAVARLRRPFLTPLLDSWADNENVYFVMPLYHRTLHYLLYGRKIRPLEIKLYIAEMVSGLASLHKAGIIHRDLKPENILIDGEGHIAIADFGLAIVLDERERENMDHIYFTGSTGTVGYMAPEVYLCEHPQTAQAFRQYNYKCDIWSLAATILDMVFGTHMYLVDFGTGHPSYKYNRRLEWEKIRDIELRRLLSIMMNRHIHKRPSAEILKTHPYFCDIDFTTLENETWSEVSSYVSPPRFPSIRADDRRATLKFTSFHNGLDSTMSPSERVVDDQHQLIPTPWVAKNRALDDEDPHAYEFTDFALHS</sequence>
<evidence type="ECO:0000313" key="9">
    <source>
        <dbReference type="Proteomes" id="UP000053257"/>
    </source>
</evidence>
<keyword evidence="4" id="KW-0418">Kinase</keyword>
<evidence type="ECO:0000256" key="4">
    <source>
        <dbReference type="ARBA" id="ARBA00022777"/>
    </source>
</evidence>
<organism evidence="8 9">
    <name type="scientific">Phlebiopsis gigantea (strain 11061_1 CR5-6)</name>
    <name type="common">White-rot fungus</name>
    <name type="synonym">Peniophora gigantea</name>
    <dbReference type="NCBI Taxonomy" id="745531"/>
    <lineage>
        <taxon>Eukaryota</taxon>
        <taxon>Fungi</taxon>
        <taxon>Dikarya</taxon>
        <taxon>Basidiomycota</taxon>
        <taxon>Agaricomycotina</taxon>
        <taxon>Agaricomycetes</taxon>
        <taxon>Polyporales</taxon>
        <taxon>Phanerochaetaceae</taxon>
        <taxon>Phlebiopsis</taxon>
    </lineage>
</organism>
<keyword evidence="1" id="KW-0723">Serine/threonine-protein kinase</keyword>
<dbReference type="InterPro" id="IPR000719">
    <property type="entry name" value="Prot_kinase_dom"/>
</dbReference>
<proteinExistence type="predicted"/>
<name>A0A0C3NI82_PHLG1</name>
<feature type="compositionally biased region" description="Low complexity" evidence="6">
    <location>
        <begin position="223"/>
        <end position="235"/>
    </location>
</feature>
<evidence type="ECO:0000256" key="2">
    <source>
        <dbReference type="ARBA" id="ARBA00022679"/>
    </source>
</evidence>
<evidence type="ECO:0000313" key="8">
    <source>
        <dbReference type="EMBL" id="KIP04594.1"/>
    </source>
</evidence>
<keyword evidence="2" id="KW-0808">Transferase</keyword>
<feature type="domain" description="Protein kinase" evidence="7">
    <location>
        <begin position="349"/>
        <end position="617"/>
    </location>
</feature>
<dbReference type="Gene3D" id="3.30.200.20">
    <property type="entry name" value="Phosphorylase Kinase, domain 1"/>
    <property type="match status" value="1"/>
</dbReference>
<dbReference type="Pfam" id="PF00069">
    <property type="entry name" value="Pkinase"/>
    <property type="match status" value="1"/>
</dbReference>
<dbReference type="OrthoDB" id="2804388at2759"/>
<evidence type="ECO:0000256" key="5">
    <source>
        <dbReference type="ARBA" id="ARBA00022840"/>
    </source>
</evidence>
<evidence type="ECO:0000256" key="6">
    <source>
        <dbReference type="SAM" id="MobiDB-lite"/>
    </source>
</evidence>